<comment type="caution">
    <text evidence="2">The sequence shown here is derived from an EMBL/GenBank/DDBJ whole genome shotgun (WGS) entry which is preliminary data.</text>
</comment>
<keyword evidence="1" id="KW-0472">Membrane</keyword>
<organism evidence="2 3">
    <name type="scientific">Salinicoccus roseus</name>
    <dbReference type="NCBI Taxonomy" id="45670"/>
    <lineage>
        <taxon>Bacteria</taxon>
        <taxon>Bacillati</taxon>
        <taxon>Bacillota</taxon>
        <taxon>Bacilli</taxon>
        <taxon>Bacillales</taxon>
        <taxon>Staphylococcaceae</taxon>
        <taxon>Salinicoccus</taxon>
    </lineage>
</organism>
<keyword evidence="1" id="KW-1133">Transmembrane helix</keyword>
<gene>
    <name evidence="2" type="ORF">CFN03_09665</name>
</gene>
<dbReference type="EMBL" id="NPEZ01000004">
    <property type="protein sequence ID" value="OZT76721.1"/>
    <property type="molecule type" value="Genomic_DNA"/>
</dbReference>
<reference evidence="2 3" key="1">
    <citation type="submission" date="2017-07" db="EMBL/GenBank/DDBJ databases">
        <title>Shotgun whole genome sequences of three halophilic bacterial isolates.</title>
        <authorList>
            <person name="Pozzo T."/>
            <person name="Higdon S.M."/>
            <person name="Quillaguaman J."/>
        </authorList>
    </citation>
    <scope>NUCLEOTIDE SEQUENCE [LARGE SCALE GENOMIC DNA]</scope>
    <source>
        <strain evidence="2 3">BU-1</strain>
    </source>
</reference>
<feature type="transmembrane region" description="Helical" evidence="1">
    <location>
        <begin position="12"/>
        <end position="36"/>
    </location>
</feature>
<accession>A0A265E552</accession>
<protein>
    <submittedName>
        <fullName evidence="2">Uncharacterized protein</fullName>
    </submittedName>
</protein>
<dbReference type="RefSeq" id="WP_094906843.1">
    <property type="nucleotide sequence ID" value="NZ_NPEZ01000004.1"/>
</dbReference>
<evidence type="ECO:0000256" key="1">
    <source>
        <dbReference type="SAM" id="Phobius"/>
    </source>
</evidence>
<dbReference type="AlphaFoldDB" id="A0A265E552"/>
<feature type="transmembrane region" description="Helical" evidence="1">
    <location>
        <begin position="125"/>
        <end position="145"/>
    </location>
</feature>
<evidence type="ECO:0000313" key="3">
    <source>
        <dbReference type="Proteomes" id="UP000216682"/>
    </source>
</evidence>
<evidence type="ECO:0000313" key="2">
    <source>
        <dbReference type="EMBL" id="OZT76721.1"/>
    </source>
</evidence>
<name>A0A265E552_9STAP</name>
<keyword evidence="1" id="KW-0812">Transmembrane</keyword>
<feature type="transmembrane region" description="Helical" evidence="1">
    <location>
        <begin position="161"/>
        <end position="181"/>
    </location>
</feature>
<feature type="transmembrane region" description="Helical" evidence="1">
    <location>
        <begin position="56"/>
        <end position="74"/>
    </location>
</feature>
<dbReference type="Proteomes" id="UP000216682">
    <property type="component" value="Unassembled WGS sequence"/>
</dbReference>
<sequence>MKTGRKLKGISISFYTIGIIFYVLGASSYIFCGLISCEGADDDTPISSFASFITEFAAPLMGVMFVAIYNILVLEQVGNHDKILKNTEKREWFYKYYGLDKKRYSHHDDLNEEIKFERLCDIIDNYIKTAITNGLLFMSGTFYVYDYIVEYRSGKLNGFDIVIIILILLFLIFMGIYSLRMKIKPVVMKIKPVVMKIKSCSAFVYLIIRYLYNDKISNY</sequence>
<proteinExistence type="predicted"/>